<comment type="caution">
    <text evidence="2">The sequence shown here is derived from an EMBL/GenBank/DDBJ whole genome shotgun (WGS) entry which is preliminary data.</text>
</comment>
<reference evidence="2" key="1">
    <citation type="submission" date="2020-10" db="EMBL/GenBank/DDBJ databases">
        <title>Genome Sequence of ESBL Producing Zambian Clinical Strains.</title>
        <authorList>
            <person name="Shawa M."/>
            <person name="Furuta Y."/>
            <person name="Simbotwe M."/>
            <person name="Mulenga E."/>
            <person name="Mubanga M."/>
            <person name="Mulenga G."/>
            <person name="Kaile C."/>
            <person name="Zorigt T."/>
            <person name="Hang'ombe B."/>
            <person name="Higashi H."/>
        </authorList>
    </citation>
    <scope>NUCLEOTIDE SEQUENCE</scope>
    <source>
        <strain evidence="2">Zam_UTH_09</strain>
    </source>
</reference>
<dbReference type="EMBL" id="BNFF01000001">
    <property type="protein sequence ID" value="GHK56799.1"/>
    <property type="molecule type" value="Genomic_DNA"/>
</dbReference>
<evidence type="ECO:0000313" key="3">
    <source>
        <dbReference type="Proteomes" id="UP000655094"/>
    </source>
</evidence>
<dbReference type="InterPro" id="IPR001761">
    <property type="entry name" value="Peripla_BP/Lac1_sug-bd_dom"/>
</dbReference>
<name>A0A919HY24_KLEPN</name>
<evidence type="ECO:0000259" key="1">
    <source>
        <dbReference type="Pfam" id="PF00532"/>
    </source>
</evidence>
<gene>
    <name evidence="2" type="ORF">KPZU09_65350</name>
</gene>
<accession>A0A919HY24</accession>
<proteinExistence type="predicted"/>
<dbReference type="InterPro" id="IPR028082">
    <property type="entry name" value="Peripla_BP_I"/>
</dbReference>
<dbReference type="SUPFAM" id="SSF53822">
    <property type="entry name" value="Periplasmic binding protein-like I"/>
    <property type="match status" value="1"/>
</dbReference>
<sequence length="59" mass="6526">MACYIPDDEQGQYDAVKALLAAGYRRPLCLHLPASQPATIRRRRGWSAPAGRSVSNRTI</sequence>
<dbReference type="Pfam" id="PF00532">
    <property type="entry name" value="Peripla_BP_1"/>
    <property type="match status" value="1"/>
</dbReference>
<protein>
    <recommendedName>
        <fullName evidence="1">Periplasmic binding protein/LacI sugar binding domain-containing protein</fullName>
    </recommendedName>
</protein>
<dbReference type="Gene3D" id="3.40.50.2300">
    <property type="match status" value="1"/>
</dbReference>
<dbReference type="Proteomes" id="UP000655094">
    <property type="component" value="Unassembled WGS sequence"/>
</dbReference>
<evidence type="ECO:0000313" key="2">
    <source>
        <dbReference type="EMBL" id="GHK56799.1"/>
    </source>
</evidence>
<feature type="domain" description="Periplasmic binding protein/LacI sugar binding" evidence="1">
    <location>
        <begin position="3"/>
        <end position="48"/>
    </location>
</feature>
<organism evidence="2 3">
    <name type="scientific">Klebsiella pneumoniae</name>
    <dbReference type="NCBI Taxonomy" id="573"/>
    <lineage>
        <taxon>Bacteria</taxon>
        <taxon>Pseudomonadati</taxon>
        <taxon>Pseudomonadota</taxon>
        <taxon>Gammaproteobacteria</taxon>
        <taxon>Enterobacterales</taxon>
        <taxon>Enterobacteriaceae</taxon>
        <taxon>Klebsiella/Raoultella group</taxon>
        <taxon>Klebsiella</taxon>
        <taxon>Klebsiella pneumoniae complex</taxon>
    </lineage>
</organism>
<dbReference type="AlphaFoldDB" id="A0A919HY24"/>